<dbReference type="Proteomes" id="UP001152607">
    <property type="component" value="Unassembled WGS sequence"/>
</dbReference>
<gene>
    <name evidence="2" type="ORF">PDIGIT_LOCUS745</name>
</gene>
<sequence>MSAALLSGCPTPESRKTPGDRNISALSSSTSTSNGPIKFFFVCIVDLLSLKKRFAV</sequence>
<evidence type="ECO:0000313" key="2">
    <source>
        <dbReference type="EMBL" id="CAI6245206.1"/>
    </source>
</evidence>
<accession>A0A9W4U2N5</accession>
<name>A0A9W4U2N5_9PLEO</name>
<evidence type="ECO:0000313" key="3">
    <source>
        <dbReference type="Proteomes" id="UP001152607"/>
    </source>
</evidence>
<comment type="caution">
    <text evidence="2">The sequence shown here is derived from an EMBL/GenBank/DDBJ whole genome shotgun (WGS) entry which is preliminary data.</text>
</comment>
<organism evidence="2 3">
    <name type="scientific">Periconia digitata</name>
    <dbReference type="NCBI Taxonomy" id="1303443"/>
    <lineage>
        <taxon>Eukaryota</taxon>
        <taxon>Fungi</taxon>
        <taxon>Dikarya</taxon>
        <taxon>Ascomycota</taxon>
        <taxon>Pezizomycotina</taxon>
        <taxon>Dothideomycetes</taxon>
        <taxon>Pleosporomycetidae</taxon>
        <taxon>Pleosporales</taxon>
        <taxon>Massarineae</taxon>
        <taxon>Periconiaceae</taxon>
        <taxon>Periconia</taxon>
    </lineage>
</organism>
<dbReference type="AlphaFoldDB" id="A0A9W4U2N5"/>
<keyword evidence="3" id="KW-1185">Reference proteome</keyword>
<dbReference type="EMBL" id="CAOQHR010000001">
    <property type="protein sequence ID" value="CAI6245206.1"/>
    <property type="molecule type" value="Genomic_DNA"/>
</dbReference>
<protein>
    <submittedName>
        <fullName evidence="2">Uncharacterized protein</fullName>
    </submittedName>
</protein>
<reference evidence="2" key="1">
    <citation type="submission" date="2023-01" db="EMBL/GenBank/DDBJ databases">
        <authorList>
            <person name="Van Ghelder C."/>
            <person name="Rancurel C."/>
        </authorList>
    </citation>
    <scope>NUCLEOTIDE SEQUENCE</scope>
    <source>
        <strain evidence="2">CNCM I-4278</strain>
    </source>
</reference>
<proteinExistence type="predicted"/>
<evidence type="ECO:0000256" key="1">
    <source>
        <dbReference type="SAM" id="MobiDB-lite"/>
    </source>
</evidence>
<feature type="region of interest" description="Disordered" evidence="1">
    <location>
        <begin position="1"/>
        <end position="35"/>
    </location>
</feature>